<protein>
    <recommendedName>
        <fullName evidence="3">Sulfotransferase</fullName>
        <ecNumber evidence="3">2.8.2.-</ecNumber>
    </recommendedName>
</protein>
<dbReference type="InterPro" id="IPR027417">
    <property type="entry name" value="P-loop_NTPase"/>
</dbReference>
<evidence type="ECO:0000313" key="5">
    <source>
        <dbReference type="EMBL" id="KAK6921146.1"/>
    </source>
</evidence>
<comment type="similarity">
    <text evidence="1 3">Belongs to the sulfotransferase 1 family.</text>
</comment>
<feature type="non-terminal residue" evidence="5">
    <location>
        <position position="1"/>
    </location>
</feature>
<dbReference type="EMBL" id="JBAMMX010000020">
    <property type="protein sequence ID" value="KAK6921146.1"/>
    <property type="molecule type" value="Genomic_DNA"/>
</dbReference>
<dbReference type="InterPro" id="IPR000863">
    <property type="entry name" value="Sulfotransferase_dom"/>
</dbReference>
<name>A0AAN8V0J8_9MAGN</name>
<reference evidence="5 6" key="1">
    <citation type="submission" date="2023-12" db="EMBL/GenBank/DDBJ databases">
        <title>A high-quality genome assembly for Dillenia turbinata (Dilleniales).</title>
        <authorList>
            <person name="Chanderbali A."/>
        </authorList>
    </citation>
    <scope>NUCLEOTIDE SEQUENCE [LARGE SCALE GENOMIC DNA]</scope>
    <source>
        <strain evidence="5">LSX21</strain>
        <tissue evidence="5">Leaf</tissue>
    </source>
</reference>
<proteinExistence type="inferred from homology"/>
<evidence type="ECO:0000313" key="6">
    <source>
        <dbReference type="Proteomes" id="UP001370490"/>
    </source>
</evidence>
<keyword evidence="6" id="KW-1185">Reference proteome</keyword>
<dbReference type="EC" id="2.8.2.-" evidence="3"/>
<dbReference type="PANTHER" id="PTHR11783">
    <property type="entry name" value="SULFOTRANSFERASE SULT"/>
    <property type="match status" value="1"/>
</dbReference>
<keyword evidence="2 3" id="KW-0808">Transferase</keyword>
<sequence length="141" mass="16566">IDYYVYQFKPYPDLEIIPSPRIFYTHTPYPLLPSSFINSKSKIVYMCKNLLDQFVSFWHFKDRLKQQGSCTSISEALEMFYRYQFSEEEVNQGMIEEIAQFCSFEKMKNLEGNKSGKRTVAYPFENNAYFTKGVGVIGLII</sequence>
<dbReference type="Gene3D" id="3.40.50.300">
    <property type="entry name" value="P-loop containing nucleotide triphosphate hydrolases"/>
    <property type="match status" value="1"/>
</dbReference>
<evidence type="ECO:0000256" key="2">
    <source>
        <dbReference type="ARBA" id="ARBA00022679"/>
    </source>
</evidence>
<dbReference type="GO" id="GO:0008146">
    <property type="term" value="F:sulfotransferase activity"/>
    <property type="evidence" value="ECO:0007669"/>
    <property type="project" value="InterPro"/>
</dbReference>
<evidence type="ECO:0000256" key="1">
    <source>
        <dbReference type="ARBA" id="ARBA00005771"/>
    </source>
</evidence>
<organism evidence="5 6">
    <name type="scientific">Dillenia turbinata</name>
    <dbReference type="NCBI Taxonomy" id="194707"/>
    <lineage>
        <taxon>Eukaryota</taxon>
        <taxon>Viridiplantae</taxon>
        <taxon>Streptophyta</taxon>
        <taxon>Embryophyta</taxon>
        <taxon>Tracheophyta</taxon>
        <taxon>Spermatophyta</taxon>
        <taxon>Magnoliopsida</taxon>
        <taxon>eudicotyledons</taxon>
        <taxon>Gunneridae</taxon>
        <taxon>Pentapetalae</taxon>
        <taxon>Dilleniales</taxon>
        <taxon>Dilleniaceae</taxon>
        <taxon>Dillenia</taxon>
    </lineage>
</organism>
<gene>
    <name evidence="5" type="ORF">RJ641_014824</name>
</gene>
<feature type="domain" description="Sulfotransferase" evidence="4">
    <location>
        <begin position="14"/>
        <end position="82"/>
    </location>
</feature>
<evidence type="ECO:0000256" key="3">
    <source>
        <dbReference type="RuleBase" id="RU361155"/>
    </source>
</evidence>
<accession>A0AAN8V0J8</accession>
<dbReference type="AlphaFoldDB" id="A0AAN8V0J8"/>
<dbReference type="Pfam" id="PF00685">
    <property type="entry name" value="Sulfotransfer_1"/>
    <property type="match status" value="1"/>
</dbReference>
<comment type="caution">
    <text evidence="5">The sequence shown here is derived from an EMBL/GenBank/DDBJ whole genome shotgun (WGS) entry which is preliminary data.</text>
</comment>
<evidence type="ECO:0000259" key="4">
    <source>
        <dbReference type="Pfam" id="PF00685"/>
    </source>
</evidence>
<dbReference type="SUPFAM" id="SSF52540">
    <property type="entry name" value="P-loop containing nucleoside triphosphate hydrolases"/>
    <property type="match status" value="1"/>
</dbReference>
<dbReference type="Proteomes" id="UP001370490">
    <property type="component" value="Unassembled WGS sequence"/>
</dbReference>